<reference evidence="3" key="1">
    <citation type="submission" date="2021-03" db="EMBL/GenBank/DDBJ databases">
        <authorList>
            <person name="Bekaert M."/>
        </authorList>
    </citation>
    <scope>NUCLEOTIDE SEQUENCE</scope>
</reference>
<evidence type="ECO:0000313" key="3">
    <source>
        <dbReference type="EMBL" id="CAG2195660.1"/>
    </source>
</evidence>
<keyword evidence="2" id="KW-0472">Membrane</keyword>
<feature type="transmembrane region" description="Helical" evidence="2">
    <location>
        <begin position="347"/>
        <end position="369"/>
    </location>
</feature>
<evidence type="ECO:0000256" key="1">
    <source>
        <dbReference type="SAM" id="MobiDB-lite"/>
    </source>
</evidence>
<evidence type="ECO:0000256" key="2">
    <source>
        <dbReference type="SAM" id="Phobius"/>
    </source>
</evidence>
<dbReference type="Proteomes" id="UP000683360">
    <property type="component" value="Unassembled WGS sequence"/>
</dbReference>
<evidence type="ECO:0000313" key="4">
    <source>
        <dbReference type="Proteomes" id="UP000683360"/>
    </source>
</evidence>
<keyword evidence="4" id="KW-1185">Reference proteome</keyword>
<evidence type="ECO:0008006" key="5">
    <source>
        <dbReference type="Google" id="ProtNLM"/>
    </source>
</evidence>
<sequence length="564" mass="65289">MSKRFTLRDAMDQIGTGKEVNEYFPDRLLGNCSENRFQPVIFETNGSMSDCVLQKSICNEEGQIAYKDDSTKDDRTCRCDNENHYSFMKSPKNYWFCIPSEEDCSCFIKPCLVNYTLSSDNKCIESSFKNETKYKKETGNLSIEEINYLRLVRLLFKVAHPVVRKIFDNVIAPNQLRTTLDRCKTLLEKEYRDTKIGINDFQWNLLYDQLQDEESKNLYIRMMLDTLIQGAKQNGESDRIIHLEEIKGIQREIVQSCSGVLTETRFHVILKSMREAVLYLGGTFSEEKLLELQKIRNILDVVDDRTNKWTPHTGADSVNDETSLYREENTNGERVDCTVQGLLFREIIAYSVLSVLVIGFGICLCFVVLKYKQLSKKNIITINQTQNSSVPQTHEIPDRLYDIINEEDLLDDRRIQQMQTSSNYLNVIHDLIIRESCESKSIDNQDNPCQLLSINQTQNQENNLKVDDRSLMSGDRTSSSDEYQWDSTQDYLNPYQPMIDISPPVEHKYLTIATTQSRVDGHYTDSAIVRNKHDLQHPREVEKDIIAKCYENYTSVGFGSNESK</sequence>
<dbReference type="EMBL" id="CAJPWZ010000527">
    <property type="protein sequence ID" value="CAG2195660.1"/>
    <property type="molecule type" value="Genomic_DNA"/>
</dbReference>
<comment type="caution">
    <text evidence="3">The sequence shown here is derived from an EMBL/GenBank/DDBJ whole genome shotgun (WGS) entry which is preliminary data.</text>
</comment>
<dbReference type="AlphaFoldDB" id="A0A8S3QMI4"/>
<gene>
    <name evidence="3" type="ORF">MEDL_10606</name>
</gene>
<feature type="region of interest" description="Disordered" evidence="1">
    <location>
        <begin position="462"/>
        <end position="483"/>
    </location>
</feature>
<keyword evidence="2" id="KW-1133">Transmembrane helix</keyword>
<name>A0A8S3QMI4_MYTED</name>
<proteinExistence type="predicted"/>
<protein>
    <recommendedName>
        <fullName evidence="5">DZIP3-like HEPN domain-containing protein</fullName>
    </recommendedName>
</protein>
<accession>A0A8S3QMI4</accession>
<keyword evidence="2" id="KW-0812">Transmembrane</keyword>
<organism evidence="3 4">
    <name type="scientific">Mytilus edulis</name>
    <name type="common">Blue mussel</name>
    <dbReference type="NCBI Taxonomy" id="6550"/>
    <lineage>
        <taxon>Eukaryota</taxon>
        <taxon>Metazoa</taxon>
        <taxon>Spiralia</taxon>
        <taxon>Lophotrochozoa</taxon>
        <taxon>Mollusca</taxon>
        <taxon>Bivalvia</taxon>
        <taxon>Autobranchia</taxon>
        <taxon>Pteriomorphia</taxon>
        <taxon>Mytilida</taxon>
        <taxon>Mytiloidea</taxon>
        <taxon>Mytilidae</taxon>
        <taxon>Mytilinae</taxon>
        <taxon>Mytilus</taxon>
    </lineage>
</organism>